<feature type="region of interest" description="Disordered" evidence="1">
    <location>
        <begin position="229"/>
        <end position="299"/>
    </location>
</feature>
<evidence type="ECO:0000259" key="2">
    <source>
        <dbReference type="Pfam" id="PF14111"/>
    </source>
</evidence>
<name>A0A1R3HS40_COCAP</name>
<dbReference type="InterPro" id="IPR025558">
    <property type="entry name" value="DUF4283"/>
</dbReference>
<accession>A0A1R3HS40</accession>
<dbReference type="OMA" id="QERNWAS"/>
<dbReference type="PANTHER" id="PTHR31286:SF99">
    <property type="entry name" value="DUF4283 DOMAIN-CONTAINING PROTEIN"/>
    <property type="match status" value="1"/>
</dbReference>
<dbReference type="OrthoDB" id="1926761at2759"/>
<dbReference type="STRING" id="210143.A0A1R3HS40"/>
<dbReference type="Gramene" id="OMO73215">
    <property type="protein sequence ID" value="OMO73215"/>
    <property type="gene ID" value="CCACVL1_17397"/>
</dbReference>
<evidence type="ECO:0000313" key="3">
    <source>
        <dbReference type="EMBL" id="OMO73215.1"/>
    </source>
</evidence>
<proteinExistence type="predicted"/>
<dbReference type="Pfam" id="PF14111">
    <property type="entry name" value="DUF4283"/>
    <property type="match status" value="1"/>
</dbReference>
<dbReference type="PANTHER" id="PTHR31286">
    <property type="entry name" value="GLYCINE-RICH CELL WALL STRUCTURAL PROTEIN 1.8-LIKE"/>
    <property type="match status" value="1"/>
</dbReference>
<keyword evidence="4" id="KW-1185">Reference proteome</keyword>
<organism evidence="3 4">
    <name type="scientific">Corchorus capsularis</name>
    <name type="common">Jute</name>
    <dbReference type="NCBI Taxonomy" id="210143"/>
    <lineage>
        <taxon>Eukaryota</taxon>
        <taxon>Viridiplantae</taxon>
        <taxon>Streptophyta</taxon>
        <taxon>Embryophyta</taxon>
        <taxon>Tracheophyta</taxon>
        <taxon>Spermatophyta</taxon>
        <taxon>Magnoliopsida</taxon>
        <taxon>eudicotyledons</taxon>
        <taxon>Gunneridae</taxon>
        <taxon>Pentapetalae</taxon>
        <taxon>rosids</taxon>
        <taxon>malvids</taxon>
        <taxon>Malvales</taxon>
        <taxon>Malvaceae</taxon>
        <taxon>Grewioideae</taxon>
        <taxon>Apeibeae</taxon>
        <taxon>Corchorus</taxon>
    </lineage>
</organism>
<reference evidence="3 4" key="1">
    <citation type="submission" date="2013-09" db="EMBL/GenBank/DDBJ databases">
        <title>Corchorus capsularis genome sequencing.</title>
        <authorList>
            <person name="Alam M."/>
            <person name="Haque M.S."/>
            <person name="Islam M.S."/>
            <person name="Emdad E.M."/>
            <person name="Islam M.M."/>
            <person name="Ahmed B."/>
            <person name="Halim A."/>
            <person name="Hossen Q.M.M."/>
            <person name="Hossain M.Z."/>
            <person name="Ahmed R."/>
            <person name="Khan M.M."/>
            <person name="Islam R."/>
            <person name="Rashid M.M."/>
            <person name="Khan S.A."/>
            <person name="Rahman M.S."/>
            <person name="Alam M."/>
        </authorList>
    </citation>
    <scope>NUCLEOTIDE SEQUENCE [LARGE SCALE GENOMIC DNA]</scope>
    <source>
        <strain evidence="4">cv. CVL-1</strain>
        <tissue evidence="3">Whole seedling</tissue>
    </source>
</reference>
<dbReference type="InterPro" id="IPR040256">
    <property type="entry name" value="At4g02000-like"/>
</dbReference>
<protein>
    <recommendedName>
        <fullName evidence="2">DUF4283 domain-containing protein</fullName>
    </recommendedName>
</protein>
<gene>
    <name evidence="3" type="ORF">CCACVL1_17397</name>
</gene>
<evidence type="ECO:0000256" key="1">
    <source>
        <dbReference type="SAM" id="MobiDB-lite"/>
    </source>
</evidence>
<feature type="compositionally biased region" description="Basic and acidic residues" evidence="1">
    <location>
        <begin position="229"/>
        <end position="251"/>
    </location>
</feature>
<feature type="domain" description="DUF4283" evidence="2">
    <location>
        <begin position="46"/>
        <end position="118"/>
    </location>
</feature>
<feature type="compositionally biased region" description="Polar residues" evidence="1">
    <location>
        <begin position="272"/>
        <end position="281"/>
    </location>
</feature>
<dbReference type="AlphaFoldDB" id="A0A1R3HS40"/>
<dbReference type="Proteomes" id="UP000188268">
    <property type="component" value="Unassembled WGS sequence"/>
</dbReference>
<comment type="caution">
    <text evidence="3">The sequence shown here is derived from an EMBL/GenBank/DDBJ whole genome shotgun (WGS) entry which is preliminary data.</text>
</comment>
<evidence type="ECO:0000313" key="4">
    <source>
        <dbReference type="Proteomes" id="UP000188268"/>
    </source>
</evidence>
<sequence length="299" mass="34425">MDEEERGRRLLGFSPPNLQLNNISYENKNFHTKSSPKVAIYSGETKVLGKTVGYNFLLNRLKQIWDLKEEFSLVDFGNEYFLVRVRNPDDYNQVMSKGPWLVAGHYLTIRRWKPLFRPYQVAIRTTAVWVRFLRLPIEFFNRSKLVAARNLIGKTVKVDKPTENSARGKYARVCVEVDLGKALVGQIMIGTVWLRVEYKGLDEIYFDCGIYGHKTSYCHQRIFKESHKATEMEESLADPKEKSEQANHDGENVASPYGPWMVAQRKPRRNNGSKTNSQSSKVHGKSDRGNNMEDVSTPN</sequence>
<dbReference type="EMBL" id="AWWV01011263">
    <property type="protein sequence ID" value="OMO73215.1"/>
    <property type="molecule type" value="Genomic_DNA"/>
</dbReference>